<dbReference type="Proteomes" id="UP001212263">
    <property type="component" value="Unassembled WGS sequence"/>
</dbReference>
<organism evidence="3 5">
    <name type="scientific">Odoribacter splanchnicus</name>
    <dbReference type="NCBI Taxonomy" id="28118"/>
    <lineage>
        <taxon>Bacteria</taxon>
        <taxon>Pseudomonadati</taxon>
        <taxon>Bacteroidota</taxon>
        <taxon>Bacteroidia</taxon>
        <taxon>Bacteroidales</taxon>
        <taxon>Odoribacteraceae</taxon>
        <taxon>Odoribacter</taxon>
    </lineage>
</organism>
<evidence type="ECO:0000313" key="5">
    <source>
        <dbReference type="Proteomes" id="UP001199750"/>
    </source>
</evidence>
<evidence type="ECO:0000313" key="3">
    <source>
        <dbReference type="EMBL" id="MCG4960824.1"/>
    </source>
</evidence>
<evidence type="ECO:0000259" key="2">
    <source>
        <dbReference type="Pfam" id="PF00425"/>
    </source>
</evidence>
<accession>A0AAW5C766</accession>
<dbReference type="InterPro" id="IPR015890">
    <property type="entry name" value="Chorismate_C"/>
</dbReference>
<reference evidence="4" key="2">
    <citation type="submission" date="2023-01" db="EMBL/GenBank/DDBJ databases">
        <title>Human gut microbiome strain richness.</title>
        <authorList>
            <person name="Chen-Liaw A."/>
        </authorList>
    </citation>
    <scope>NUCLEOTIDE SEQUENCE</scope>
    <source>
        <strain evidence="4">RTP21484st1_B7_RTP21484_190118</strain>
    </source>
</reference>
<comment type="caution">
    <text evidence="3">The sequence shown here is derived from an EMBL/GenBank/DDBJ whole genome shotgun (WGS) entry which is preliminary data.</text>
</comment>
<protein>
    <submittedName>
        <fullName evidence="3">Chorismate-binding protein</fullName>
    </submittedName>
</protein>
<dbReference type="EMBL" id="JAQMRD010000018">
    <property type="protein sequence ID" value="MDB9223958.1"/>
    <property type="molecule type" value="Genomic_DNA"/>
</dbReference>
<dbReference type="Pfam" id="PF00425">
    <property type="entry name" value="Chorismate_bind"/>
    <property type="match status" value="1"/>
</dbReference>
<dbReference type="EMBL" id="JAKNDN010000025">
    <property type="protein sequence ID" value="MCG4960824.1"/>
    <property type="molecule type" value="Genomic_DNA"/>
</dbReference>
<feature type="domain" description="Chorismate-utilising enzyme C-terminal" evidence="2">
    <location>
        <begin position="107"/>
        <end position="227"/>
    </location>
</feature>
<dbReference type="PANTHER" id="PTHR42839">
    <property type="entry name" value="ISOCHORISMATE SYNTHASE ENTC"/>
    <property type="match status" value="1"/>
</dbReference>
<dbReference type="AlphaFoldDB" id="A0AAW5C766"/>
<gene>
    <name evidence="3" type="ORF">L0P03_13335</name>
    <name evidence="4" type="ORF">PN645_13195</name>
</gene>
<reference evidence="3" key="1">
    <citation type="submission" date="2022-01" db="EMBL/GenBank/DDBJ databases">
        <title>Collection of gut derived symbiotic bacterial strains cultured from healthy donors.</title>
        <authorList>
            <person name="Lin H."/>
            <person name="Kohout C."/>
            <person name="Waligurski E."/>
            <person name="Pamer E.G."/>
        </authorList>
    </citation>
    <scope>NUCLEOTIDE SEQUENCE</scope>
    <source>
        <strain evidence="3">DFI.1.149</strain>
    </source>
</reference>
<name>A0AAW5C766_9BACT</name>
<dbReference type="PANTHER" id="PTHR42839:SF2">
    <property type="entry name" value="ISOCHORISMATE SYNTHASE ENTC"/>
    <property type="match status" value="1"/>
</dbReference>
<evidence type="ECO:0000313" key="4">
    <source>
        <dbReference type="EMBL" id="MDB9223958.1"/>
    </source>
</evidence>
<proteinExistence type="predicted"/>
<sequence>MDVLEALTFCLERGIAFYVYRLPGENKFCFGTQVDGAVGCWENVKDLEGLDGFVAVPFREDEGVEPLFVRGDVVFEGMTEDGEMLARLQRAKSQKVEYLKPMEGVNREEYLKQAGRMIDALQQKEARKAVLARGIVVETEAFRWASQWFEALALCYPDAFVFVVSVPSKMTWMGATPEILLKQGDQGVVTMSLAGTRKVGSAGEWGDKEQEEQRIVTEYITRNLSSSMASLQRFIIWKQSSVRVAFGKAVCTMTAIVSERSAVTSLTLNRSFSGIWSRIVSTSSALVPRTAAISVPCLQWPSLFVRNVNRSSWREDSSMLRRSPMLSGSSTQSFACPRCPHSRNPLSESL</sequence>
<feature type="region of interest" description="Disordered" evidence="1">
    <location>
        <begin position="322"/>
        <end position="350"/>
    </location>
</feature>
<dbReference type="Proteomes" id="UP001199750">
    <property type="component" value="Unassembled WGS sequence"/>
</dbReference>
<evidence type="ECO:0000256" key="1">
    <source>
        <dbReference type="SAM" id="MobiDB-lite"/>
    </source>
</evidence>